<dbReference type="InterPro" id="IPR024301">
    <property type="entry name" value="Amidase_6"/>
</dbReference>
<keyword evidence="4" id="KW-1185">Reference proteome</keyword>
<dbReference type="PANTHER" id="PTHR40032">
    <property type="entry name" value="EXPORTED PROTEIN-RELATED"/>
    <property type="match status" value="1"/>
</dbReference>
<dbReference type="Pfam" id="PF12671">
    <property type="entry name" value="Amidase_6"/>
    <property type="match status" value="1"/>
</dbReference>
<reference evidence="3 4" key="1">
    <citation type="submission" date="2016-04" db="EMBL/GenBank/DDBJ databases">
        <authorList>
            <person name="Evans L.H."/>
            <person name="Alamgir A."/>
            <person name="Owens N."/>
            <person name="Weber N.D."/>
            <person name="Virtaneva K."/>
            <person name="Barbian K."/>
            <person name="Babar A."/>
            <person name="Rosenke K."/>
        </authorList>
    </citation>
    <scope>NUCLEOTIDE SEQUENCE [LARGE SCALE GENOMIC DNA]</scope>
    <source>
        <strain evidence="3 4">LMa1</strain>
    </source>
</reference>
<dbReference type="Proteomes" id="UP000078532">
    <property type="component" value="Unassembled WGS sequence"/>
</dbReference>
<dbReference type="EMBL" id="LYVF01000167">
    <property type="protein sequence ID" value="OAT81178.1"/>
    <property type="molecule type" value="Genomic_DNA"/>
</dbReference>
<evidence type="ECO:0000259" key="2">
    <source>
        <dbReference type="Pfam" id="PF12671"/>
    </source>
</evidence>
<feature type="region of interest" description="Disordered" evidence="1">
    <location>
        <begin position="174"/>
        <end position="193"/>
    </location>
</feature>
<proteinExistence type="predicted"/>
<feature type="domain" description="Putative amidase" evidence="2">
    <location>
        <begin position="206"/>
        <end position="377"/>
    </location>
</feature>
<evidence type="ECO:0000256" key="1">
    <source>
        <dbReference type="SAM" id="MobiDB-lite"/>
    </source>
</evidence>
<protein>
    <recommendedName>
        <fullName evidence="2">Putative amidase domain-containing protein</fullName>
    </recommendedName>
</protein>
<gene>
    <name evidence="3" type="ORF">A6M21_11615</name>
</gene>
<organism evidence="3 4">
    <name type="scientific">Desulfotomaculum copahuensis</name>
    <dbReference type="NCBI Taxonomy" id="1838280"/>
    <lineage>
        <taxon>Bacteria</taxon>
        <taxon>Bacillati</taxon>
        <taxon>Bacillota</taxon>
        <taxon>Clostridia</taxon>
        <taxon>Eubacteriales</taxon>
        <taxon>Desulfotomaculaceae</taxon>
        <taxon>Desulfotomaculum</taxon>
    </lineage>
</organism>
<accession>A0A1B7LDJ3</accession>
<sequence>MTMHPFKIAILSVIAATILVIASNTPGRPVLSAPEDELPARVKEIFDTRARAVITGADPGPALAGYDTGSKYGQWAYSHEQSKLCFIQAWAQKRGVRITGAASTISVPWSKVRGNTAEFQIKQTLQLGYVYPGEKTVNHFGIGTRHWLQLVKRDGRWLIRRDFYTDGLGDDTLVPKPTPADGPACAGRISRSGPPLRAVNGGSGLYDRPGAAGYADKYAGLAWGAGNRHQYNPHYRDLNGNGGDCTNFVSQCLGDREGGKLPMDGTWYYRHDRRGGSGSRAWVQTEAFASWLLYSGRAERLAQGGFNELNRPGVKFPRGAVRELQKGDVIGYEEKGHIEHFAVVVGADSHGYPLVNAHTVDRYHCPWDMGWDKRTVFHLFRIKY</sequence>
<dbReference type="AlphaFoldDB" id="A0A1B7LDJ3"/>
<comment type="caution">
    <text evidence="3">The sequence shown here is derived from an EMBL/GenBank/DDBJ whole genome shotgun (WGS) entry which is preliminary data.</text>
</comment>
<evidence type="ECO:0000313" key="4">
    <source>
        <dbReference type="Proteomes" id="UP000078532"/>
    </source>
</evidence>
<name>A0A1B7LDJ3_9FIRM</name>
<dbReference type="PANTHER" id="PTHR40032:SF1">
    <property type="entry name" value="EXPORTED PROTEIN"/>
    <property type="match status" value="1"/>
</dbReference>
<dbReference type="STRING" id="1838280.A6M21_11615"/>
<evidence type="ECO:0000313" key="3">
    <source>
        <dbReference type="EMBL" id="OAT81178.1"/>
    </source>
</evidence>